<dbReference type="SUPFAM" id="SSF53335">
    <property type="entry name" value="S-adenosyl-L-methionine-dependent methyltransferases"/>
    <property type="match status" value="1"/>
</dbReference>
<dbReference type="Proteomes" id="UP001190700">
    <property type="component" value="Unassembled WGS sequence"/>
</dbReference>
<dbReference type="PANTHER" id="PTHR14614:SF157">
    <property type="entry name" value="METHYLTRANSFERASE TYPE 12 DOMAIN-CONTAINING PROTEIN"/>
    <property type="match status" value="1"/>
</dbReference>
<keyword evidence="2" id="KW-1185">Reference proteome</keyword>
<protein>
    <submittedName>
        <fullName evidence="1">Uncharacterized protein</fullName>
    </submittedName>
</protein>
<dbReference type="Pfam" id="PF10294">
    <property type="entry name" value="Methyltransf_16"/>
    <property type="match status" value="1"/>
</dbReference>
<dbReference type="InterPro" id="IPR029063">
    <property type="entry name" value="SAM-dependent_MTases_sf"/>
</dbReference>
<dbReference type="AlphaFoldDB" id="A0AAE0G3D6"/>
<sequence length="400" mass="44088">MSYPSMESDDDDDISECNADEGDFYELLIAGERVGEWLDTIRNRDKTKVVRLRAVRELTAAMDTKEAYAEEARQAEAATVLTKALTLTQDEELMDAISAAISVCGGALSRGSTSREFDFLGYKVRIKESSLGDGLGARMWGASYLMCKDLASAPSLLAGKRVLELGAGVGVCGLLARELGAERVVLTEALFPGVLKNLADSAAFHCEAASDLPPDTCPAGEDAPYRTAKGVPCMRWHPDGRGTGTHVSPGDLRFDYGNVSVRYLDWSEEDDKVTESSLAPGLPPRLPPDEKFEVILVCDCLYEMEHATWLPLAIASRLAPHGRCHILCPVRYEDMFKAFRSNIRSRGLRVSVEVAQDSEWDRAGIRGSAEYPGGFTRLRIEWLTSPATDWDRTHMEWCTY</sequence>
<name>A0AAE0G3D6_9CHLO</name>
<reference evidence="1 2" key="1">
    <citation type="journal article" date="2015" name="Genome Biol. Evol.">
        <title>Comparative Genomics of a Bacterivorous Green Alga Reveals Evolutionary Causalities and Consequences of Phago-Mixotrophic Mode of Nutrition.</title>
        <authorList>
            <person name="Burns J.A."/>
            <person name="Paasch A."/>
            <person name="Narechania A."/>
            <person name="Kim E."/>
        </authorList>
    </citation>
    <scope>NUCLEOTIDE SEQUENCE [LARGE SCALE GENOMIC DNA]</scope>
    <source>
        <strain evidence="1 2">PLY_AMNH</strain>
    </source>
</reference>
<dbReference type="PANTHER" id="PTHR14614">
    <property type="entry name" value="HEPATOCELLULAR CARCINOMA-ASSOCIATED ANTIGEN"/>
    <property type="match status" value="1"/>
</dbReference>
<dbReference type="InterPro" id="IPR019410">
    <property type="entry name" value="Methyltransf_16"/>
</dbReference>
<gene>
    <name evidence="1" type="ORF">CYMTET_21045</name>
</gene>
<evidence type="ECO:0000313" key="2">
    <source>
        <dbReference type="Proteomes" id="UP001190700"/>
    </source>
</evidence>
<evidence type="ECO:0000313" key="1">
    <source>
        <dbReference type="EMBL" id="KAK3270563.1"/>
    </source>
</evidence>
<dbReference type="EMBL" id="LGRX02010316">
    <property type="protein sequence ID" value="KAK3270563.1"/>
    <property type="molecule type" value="Genomic_DNA"/>
</dbReference>
<comment type="caution">
    <text evidence="1">The sequence shown here is derived from an EMBL/GenBank/DDBJ whole genome shotgun (WGS) entry which is preliminary data.</text>
</comment>
<organism evidence="1 2">
    <name type="scientific">Cymbomonas tetramitiformis</name>
    <dbReference type="NCBI Taxonomy" id="36881"/>
    <lineage>
        <taxon>Eukaryota</taxon>
        <taxon>Viridiplantae</taxon>
        <taxon>Chlorophyta</taxon>
        <taxon>Pyramimonadophyceae</taxon>
        <taxon>Pyramimonadales</taxon>
        <taxon>Pyramimonadaceae</taxon>
        <taxon>Cymbomonas</taxon>
    </lineage>
</organism>
<dbReference type="Gene3D" id="3.40.50.150">
    <property type="entry name" value="Vaccinia Virus protein VP39"/>
    <property type="match status" value="1"/>
</dbReference>
<proteinExistence type="predicted"/>
<accession>A0AAE0G3D6</accession>